<comment type="similarity">
    <text evidence="2">Belongs to the cation diffusion facilitator (CDF) transporter (TC 2.A.4) family.</text>
</comment>
<evidence type="ECO:0000256" key="2">
    <source>
        <dbReference type="ARBA" id="ARBA00008114"/>
    </source>
</evidence>
<dbReference type="SUPFAM" id="SSF160240">
    <property type="entry name" value="Cation efflux protein cytoplasmic domain-like"/>
    <property type="match status" value="1"/>
</dbReference>
<dbReference type="GO" id="GO:0005886">
    <property type="term" value="C:plasma membrane"/>
    <property type="evidence" value="ECO:0007669"/>
    <property type="project" value="UniProtKB-SubCell"/>
</dbReference>
<dbReference type="Proteomes" id="UP000001918">
    <property type="component" value="Chromosome"/>
</dbReference>
<keyword evidence="4" id="KW-1003">Cell membrane</keyword>
<dbReference type="STRING" id="471852.Tcur_2355"/>
<evidence type="ECO:0000256" key="8">
    <source>
        <dbReference type="ARBA" id="ARBA00023136"/>
    </source>
</evidence>
<dbReference type="GO" id="GO:0015341">
    <property type="term" value="F:zinc efflux antiporter activity"/>
    <property type="evidence" value="ECO:0007669"/>
    <property type="project" value="TreeGrafter"/>
</dbReference>
<evidence type="ECO:0000256" key="6">
    <source>
        <dbReference type="ARBA" id="ARBA00022989"/>
    </source>
</evidence>
<comment type="subcellular location">
    <subcellularLocation>
        <location evidence="1">Cell membrane</location>
        <topology evidence="1">Multi-pass membrane protein</topology>
    </subcellularLocation>
</comment>
<dbReference type="EMBL" id="CP001738">
    <property type="protein sequence ID" value="ACY97920.1"/>
    <property type="molecule type" value="Genomic_DNA"/>
</dbReference>
<evidence type="ECO:0000259" key="11">
    <source>
        <dbReference type="Pfam" id="PF01545"/>
    </source>
</evidence>
<dbReference type="GO" id="GO:0015086">
    <property type="term" value="F:cadmium ion transmembrane transporter activity"/>
    <property type="evidence" value="ECO:0007669"/>
    <property type="project" value="TreeGrafter"/>
</dbReference>
<evidence type="ECO:0000256" key="4">
    <source>
        <dbReference type="ARBA" id="ARBA00022475"/>
    </source>
</evidence>
<dbReference type="KEGG" id="tcu:Tcur_2355"/>
<dbReference type="GO" id="GO:0006882">
    <property type="term" value="P:intracellular zinc ion homeostasis"/>
    <property type="evidence" value="ECO:0007669"/>
    <property type="project" value="TreeGrafter"/>
</dbReference>
<feature type="domain" description="Cation efflux protein transmembrane" evidence="11">
    <location>
        <begin position="62"/>
        <end position="255"/>
    </location>
</feature>
<dbReference type="HOGENOM" id="CLU_013430_3_1_11"/>
<dbReference type="PANTHER" id="PTHR43840:SF15">
    <property type="entry name" value="MITOCHONDRIAL METAL TRANSPORTER 1-RELATED"/>
    <property type="match status" value="1"/>
</dbReference>
<dbReference type="PANTHER" id="PTHR43840">
    <property type="entry name" value="MITOCHONDRIAL METAL TRANSPORTER 1-RELATED"/>
    <property type="match status" value="1"/>
</dbReference>
<evidence type="ECO:0000256" key="1">
    <source>
        <dbReference type="ARBA" id="ARBA00004651"/>
    </source>
</evidence>
<feature type="transmembrane region" description="Helical" evidence="10">
    <location>
        <begin position="93"/>
        <end position="111"/>
    </location>
</feature>
<feature type="region of interest" description="Disordered" evidence="9">
    <location>
        <begin position="1"/>
        <end position="25"/>
    </location>
</feature>
<feature type="domain" description="Cation efflux protein cytoplasmic" evidence="12">
    <location>
        <begin position="260"/>
        <end position="336"/>
    </location>
</feature>
<dbReference type="Gene3D" id="3.30.70.1350">
    <property type="entry name" value="Cation efflux protein, cytoplasmic domain"/>
    <property type="match status" value="1"/>
</dbReference>
<sequence length="355" mass="37300">MSDEPEPHRADAHDHTHAAAGPTGRWGRLRHRAAHLLKPHSHETAERVDAALESSAEGLRALWISLAVLGVTAAAQAAVVAVTGSVALLGDTVHNAADALTALPLAVAFLLGRRAASRRFTYGFGRAEDVAGVLIVCTIAASAAATAYAAAHRLVDPRDLEHLPAVAAAAVIGFAGNEWVARYRIRTGRRIGSAALVADGLHARTDGLTSLAVLLGAGGAALGWPPADPLVGLLITGAIALVLKDAARQVLERLMDAVDPALVDRAEEALRAVEGVLDVGELRMRWIGHRLRAEVAIVVDAAWPVHKAHRVAVAAEHALLHAVPRLTAVTVHTDPHWEHPAADPHRALAHHRAFA</sequence>
<dbReference type="GO" id="GO:0015093">
    <property type="term" value="F:ferrous iron transmembrane transporter activity"/>
    <property type="evidence" value="ECO:0007669"/>
    <property type="project" value="TreeGrafter"/>
</dbReference>
<feature type="transmembrane region" description="Helical" evidence="10">
    <location>
        <begin position="61"/>
        <end position="87"/>
    </location>
</feature>
<keyword evidence="3" id="KW-0813">Transport</keyword>
<evidence type="ECO:0000256" key="9">
    <source>
        <dbReference type="SAM" id="MobiDB-lite"/>
    </source>
</evidence>
<dbReference type="SUPFAM" id="SSF161111">
    <property type="entry name" value="Cation efflux protein transmembrane domain-like"/>
    <property type="match status" value="1"/>
</dbReference>
<dbReference type="InterPro" id="IPR036837">
    <property type="entry name" value="Cation_efflux_CTD_sf"/>
</dbReference>
<dbReference type="Gene3D" id="1.20.1510.10">
    <property type="entry name" value="Cation efflux protein transmembrane domain"/>
    <property type="match status" value="1"/>
</dbReference>
<proteinExistence type="inferred from homology"/>
<dbReference type="InterPro" id="IPR058533">
    <property type="entry name" value="Cation_efflux_TM"/>
</dbReference>
<dbReference type="InterPro" id="IPR027469">
    <property type="entry name" value="Cation_efflux_TMD_sf"/>
</dbReference>
<feature type="transmembrane region" description="Helical" evidence="10">
    <location>
        <begin position="131"/>
        <end position="151"/>
    </location>
</feature>
<gene>
    <name evidence="13" type="ordered locus">Tcur_2355</name>
</gene>
<keyword evidence="7" id="KW-0406">Ion transport</keyword>
<feature type="compositionally biased region" description="Basic and acidic residues" evidence="9">
    <location>
        <begin position="1"/>
        <end position="17"/>
    </location>
</feature>
<dbReference type="Pfam" id="PF16916">
    <property type="entry name" value="ZT_dimer"/>
    <property type="match status" value="1"/>
</dbReference>
<evidence type="ECO:0000256" key="3">
    <source>
        <dbReference type="ARBA" id="ARBA00022448"/>
    </source>
</evidence>
<keyword evidence="6 10" id="KW-1133">Transmembrane helix</keyword>
<dbReference type="NCBIfam" id="TIGR01297">
    <property type="entry name" value="CDF"/>
    <property type="match status" value="1"/>
</dbReference>
<dbReference type="InterPro" id="IPR002524">
    <property type="entry name" value="Cation_efflux"/>
</dbReference>
<dbReference type="RefSeq" id="WP_012852704.1">
    <property type="nucleotide sequence ID" value="NC_013510.1"/>
</dbReference>
<keyword evidence="14" id="KW-1185">Reference proteome</keyword>
<name>D1A2X2_THECD</name>
<dbReference type="FunFam" id="1.20.1510.10:FF:000006">
    <property type="entry name" value="Divalent cation efflux transporter"/>
    <property type="match status" value="1"/>
</dbReference>
<keyword evidence="8 10" id="KW-0472">Membrane</keyword>
<dbReference type="OrthoDB" id="9813655at2"/>
<dbReference type="InterPro" id="IPR050291">
    <property type="entry name" value="CDF_Transporter"/>
</dbReference>
<dbReference type="Pfam" id="PF01545">
    <property type="entry name" value="Cation_efflux"/>
    <property type="match status" value="1"/>
</dbReference>
<dbReference type="eggNOG" id="COG0053">
    <property type="taxonomic scope" value="Bacteria"/>
</dbReference>
<evidence type="ECO:0000259" key="12">
    <source>
        <dbReference type="Pfam" id="PF16916"/>
    </source>
</evidence>
<evidence type="ECO:0000256" key="10">
    <source>
        <dbReference type="SAM" id="Phobius"/>
    </source>
</evidence>
<evidence type="ECO:0000256" key="5">
    <source>
        <dbReference type="ARBA" id="ARBA00022692"/>
    </source>
</evidence>
<keyword evidence="5 10" id="KW-0812">Transmembrane</keyword>
<protein>
    <submittedName>
        <fullName evidence="13">Cation diffusion facilitator family transporter</fullName>
    </submittedName>
</protein>
<evidence type="ECO:0000313" key="13">
    <source>
        <dbReference type="EMBL" id="ACY97920.1"/>
    </source>
</evidence>
<organism evidence="13 14">
    <name type="scientific">Thermomonospora curvata (strain ATCC 19995 / DSM 43183 / JCM 3096 / KCTC 9072 / NBRC 15933 / NCIMB 10081 / Henssen B9)</name>
    <dbReference type="NCBI Taxonomy" id="471852"/>
    <lineage>
        <taxon>Bacteria</taxon>
        <taxon>Bacillati</taxon>
        <taxon>Actinomycetota</taxon>
        <taxon>Actinomycetes</taxon>
        <taxon>Streptosporangiales</taxon>
        <taxon>Thermomonosporaceae</taxon>
        <taxon>Thermomonospora</taxon>
    </lineage>
</organism>
<feature type="transmembrane region" description="Helical" evidence="10">
    <location>
        <begin position="163"/>
        <end position="181"/>
    </location>
</feature>
<evidence type="ECO:0000256" key="7">
    <source>
        <dbReference type="ARBA" id="ARBA00023065"/>
    </source>
</evidence>
<evidence type="ECO:0000313" key="14">
    <source>
        <dbReference type="Proteomes" id="UP000001918"/>
    </source>
</evidence>
<accession>D1A2X2</accession>
<reference evidence="13 14" key="1">
    <citation type="journal article" date="2011" name="Stand. Genomic Sci.">
        <title>Complete genome sequence of Thermomonospora curvata type strain (B9).</title>
        <authorList>
            <person name="Chertkov O."/>
            <person name="Sikorski J."/>
            <person name="Nolan M."/>
            <person name="Lapidus A."/>
            <person name="Lucas S."/>
            <person name="Del Rio T.G."/>
            <person name="Tice H."/>
            <person name="Cheng J.F."/>
            <person name="Goodwin L."/>
            <person name="Pitluck S."/>
            <person name="Liolios K."/>
            <person name="Ivanova N."/>
            <person name="Mavromatis K."/>
            <person name="Mikhailova N."/>
            <person name="Ovchinnikova G."/>
            <person name="Pati A."/>
            <person name="Chen A."/>
            <person name="Palaniappan K."/>
            <person name="Djao O.D."/>
            <person name="Land M."/>
            <person name="Hauser L."/>
            <person name="Chang Y.J."/>
            <person name="Jeffries C.D."/>
            <person name="Brettin T."/>
            <person name="Han C."/>
            <person name="Detter J.C."/>
            <person name="Rohde M."/>
            <person name="Goker M."/>
            <person name="Woyke T."/>
            <person name="Bristow J."/>
            <person name="Eisen J.A."/>
            <person name="Markowitz V."/>
            <person name="Hugenholtz P."/>
            <person name="Klenk H.P."/>
            <person name="Kyrpides N.C."/>
        </authorList>
    </citation>
    <scope>NUCLEOTIDE SEQUENCE [LARGE SCALE GENOMIC DNA]</scope>
    <source>
        <strain evidence="14">ATCC 19995 / DSM 43183 / JCM 3096 / KCTC 9072 / NBRC 15933 / NCIMB 10081 / Henssen B9</strain>
    </source>
</reference>
<dbReference type="AlphaFoldDB" id="D1A2X2"/>
<dbReference type="InterPro" id="IPR027470">
    <property type="entry name" value="Cation_efflux_CTD"/>
</dbReference>
<dbReference type="FunFam" id="3.30.70.1350:FF:000014">
    <property type="entry name" value="Cation efflux system protein"/>
    <property type="match status" value="1"/>
</dbReference>